<dbReference type="AlphaFoldDB" id="A0A482XHW8"/>
<dbReference type="InterPro" id="IPR027417">
    <property type="entry name" value="P-loop_NTPase"/>
</dbReference>
<dbReference type="GO" id="GO:0043065">
    <property type="term" value="P:positive regulation of apoptotic process"/>
    <property type="evidence" value="ECO:0007669"/>
    <property type="project" value="TreeGrafter"/>
</dbReference>
<dbReference type="PROSITE" id="PS51424">
    <property type="entry name" value="ROC"/>
    <property type="match status" value="1"/>
</dbReference>
<feature type="binding site" evidence="9">
    <location>
        <position position="41"/>
    </location>
    <ligand>
        <name>ATP</name>
        <dbReference type="ChEBI" id="CHEBI:30616"/>
    </ligand>
</feature>
<dbReference type="InterPro" id="IPR011029">
    <property type="entry name" value="DEATH-like_dom_sf"/>
</dbReference>
<dbReference type="STRING" id="195883.A0A482XHW8"/>
<evidence type="ECO:0000259" key="11">
    <source>
        <dbReference type="PROSITE" id="PS50011"/>
    </source>
</evidence>
<proteinExistence type="predicted"/>
<evidence type="ECO:0000259" key="13">
    <source>
        <dbReference type="PROSITE" id="PS51424"/>
    </source>
</evidence>
<dbReference type="FunFam" id="1.10.510.10:FF:000571">
    <property type="entry name" value="Maternal embryonic leucine zipper kinase"/>
    <property type="match status" value="1"/>
</dbReference>
<dbReference type="PANTHER" id="PTHR24342">
    <property type="entry name" value="SERINE/THREONINE-PROTEIN KINASE 17"/>
    <property type="match status" value="1"/>
</dbReference>
<evidence type="ECO:0000256" key="2">
    <source>
        <dbReference type="ARBA" id="ARBA00022527"/>
    </source>
</evidence>
<dbReference type="SUPFAM" id="SSF56112">
    <property type="entry name" value="Protein kinase-like (PK-like)"/>
    <property type="match status" value="1"/>
</dbReference>
<evidence type="ECO:0000256" key="4">
    <source>
        <dbReference type="ARBA" id="ARBA00022737"/>
    </source>
</evidence>
<dbReference type="PROSITE" id="PS50011">
    <property type="entry name" value="PROTEIN_KINASE_DOM"/>
    <property type="match status" value="1"/>
</dbReference>
<keyword evidence="7 9" id="KW-0067">ATP-binding</keyword>
<feature type="region of interest" description="Disordered" evidence="10">
    <location>
        <begin position="272"/>
        <end position="294"/>
    </location>
</feature>
<keyword evidence="2" id="KW-0723">Serine/threonine-protein kinase</keyword>
<evidence type="ECO:0000256" key="10">
    <source>
        <dbReference type="SAM" id="MobiDB-lite"/>
    </source>
</evidence>
<evidence type="ECO:0000313" key="15">
    <source>
        <dbReference type="Proteomes" id="UP000291343"/>
    </source>
</evidence>
<gene>
    <name evidence="14" type="ORF">LSTR_LSTR005718</name>
</gene>
<dbReference type="Gene3D" id="1.10.510.10">
    <property type="entry name" value="Transferase(Phosphotransferase) domain 1"/>
    <property type="match status" value="1"/>
</dbReference>
<feature type="compositionally biased region" description="Polar residues" evidence="10">
    <location>
        <begin position="1208"/>
        <end position="1224"/>
    </location>
</feature>
<dbReference type="Gene3D" id="1.25.40.20">
    <property type="entry name" value="Ankyrin repeat-containing domain"/>
    <property type="match status" value="3"/>
</dbReference>
<dbReference type="Gene3D" id="3.30.200.20">
    <property type="entry name" value="Phosphorylase Kinase, domain 1"/>
    <property type="match status" value="1"/>
</dbReference>
<feature type="compositionally biased region" description="Polar residues" evidence="10">
    <location>
        <begin position="272"/>
        <end position="283"/>
    </location>
</feature>
<evidence type="ECO:0000256" key="9">
    <source>
        <dbReference type="PROSITE-ProRule" id="PRU10141"/>
    </source>
</evidence>
<dbReference type="InParanoid" id="A0A482XHW8"/>
<dbReference type="InterPro" id="IPR000719">
    <property type="entry name" value="Prot_kinase_dom"/>
</dbReference>
<dbReference type="PANTHER" id="PTHR24342:SF14">
    <property type="entry name" value="DEATH-ASSOCIATED PROTEIN KINASE DAPK-1"/>
    <property type="match status" value="1"/>
</dbReference>
<dbReference type="PROSITE" id="PS50017">
    <property type="entry name" value="DEATH_DOMAIN"/>
    <property type="match status" value="1"/>
</dbReference>
<feature type="repeat" description="ANK" evidence="8">
    <location>
        <begin position="421"/>
        <end position="445"/>
    </location>
</feature>
<dbReference type="PROSITE" id="PS50297">
    <property type="entry name" value="ANK_REP_REGION"/>
    <property type="match status" value="3"/>
</dbReference>
<dbReference type="Pfam" id="PF00069">
    <property type="entry name" value="Pkinase"/>
    <property type="match status" value="1"/>
</dbReference>
<evidence type="ECO:0000256" key="8">
    <source>
        <dbReference type="PROSITE-ProRule" id="PRU00023"/>
    </source>
</evidence>
<keyword evidence="6" id="KW-0418">Kinase</keyword>
<dbReference type="InterPro" id="IPR036770">
    <property type="entry name" value="Ankyrin_rpt-contain_sf"/>
</dbReference>
<evidence type="ECO:0000256" key="5">
    <source>
        <dbReference type="ARBA" id="ARBA00022741"/>
    </source>
</evidence>
<dbReference type="Pfam" id="PF12796">
    <property type="entry name" value="Ank_2"/>
    <property type="match status" value="2"/>
</dbReference>
<sequence length="1224" mass="133603">MEFSTEPFDDLFEVFEELGKGHFATVKRCVRRSDGATFAAKLLRKRRVCRGVAVEDIRREALALSRLKHPNIITLHDVYDTGQSVVLLLELVTGGELFHYVGDEGHLEERRAVHIVRQILDAVQHMHQIHLAHLDLKPENVLVVERCELPHIKVIDLGLSQWLDEATDVKTVFGTPEFVAPEVVNFDTLSLATDMWSVGVITYILLSGASPFLGETKQETYSNVANGTFSFDKEYFEFISDDAKDFICRLLVKDPRGRDSVWDSLQHSWIKKNSTETPTNPHSDNIEAGAPAPPLSSCRSPMSLLEAVGSGDIVAVESQLAVATDERRLSAALGLAAETGHVAMVRLLINAGASLGPMPMMTSELGGESGVMTSEVEGEKGVMTSELGGETPLMRAARAGHADVVNVLIEAGACLSTQNKDGDTALHLAAAWGRLECACALVETGGASSDWLNAALATPLHLALANRQSTLACYLLNTAGADYELEDGMGERALHLACREGLQDVVEMLCLTLMCATDVANRHGLFPLHIAARHGHTDIVRILCLAGCNTEQKNADGIRAEITAIKHGHNDISQLLTKVKNVGARESYIKQLSGDRQKDALPRINIQLFGHSGVGKTTLVESLKAGYFTSFFRRHPTVLSRSTPNSPNKMQMEMDYTSRQNSLDFELYNYHYTRGVDVQQVSLGGSVGDVTMWDFSGQDTYFGVYHHLVAPPPSLLILVVNLSDPPSTQFRQAHFWLSFLQARIPPSEPLGPCGRTANTAHVVVIGSHADTARASRNAHGEYHSLQVTPHMTGLCEAVLGWVAGVRKASAAFPVVSYSAFADMVRAHVNPLAHRQHLAYLVTQLMHMGELVVLQPAWLCGEVLGQLLSIEFIARARITGCYSAHDFQAAFPPLRCDAAAMLQLLETMHLCVQCEVDGEIEFEFPCYNLVETDEMLWEEGVLGEGACYGGVRLHSPPGTLHLLHSIFTCVQVELRSCDAESDLFQWLRGSKLVSGLLEAMVTLEQVNGVDCIEVKVLLEMSPGLSVEKHVLSCLDLRNHSVPPYAFPPPALMHALLSPSRLDSRLHNPLANTTETLRQLIAFDDPEVERVVVLADELSVGVLSSVCRQSLSALLDPTDALGKDWCLLALNLNLGEHLPALEQQAECRSPTAAMLDAMAADAGRLYSVGSVISKLEELGREDAAEVLLRSAPLYRVCQDSLAERAPSLEESGQNTPSASSSRNVSR</sequence>
<evidence type="ECO:0000256" key="7">
    <source>
        <dbReference type="ARBA" id="ARBA00022840"/>
    </source>
</evidence>
<protein>
    <submittedName>
        <fullName evidence="14">Uncharacterized protein</fullName>
    </submittedName>
</protein>
<dbReference type="PROSITE" id="PS50088">
    <property type="entry name" value="ANK_REPEAT"/>
    <property type="match status" value="3"/>
</dbReference>
<feature type="repeat" description="ANK" evidence="8">
    <location>
        <begin position="523"/>
        <end position="555"/>
    </location>
</feature>
<dbReference type="PROSITE" id="PS00108">
    <property type="entry name" value="PROTEIN_KINASE_ST"/>
    <property type="match status" value="1"/>
</dbReference>
<dbReference type="GO" id="GO:0005634">
    <property type="term" value="C:nucleus"/>
    <property type="evidence" value="ECO:0007669"/>
    <property type="project" value="TreeGrafter"/>
</dbReference>
<evidence type="ECO:0000256" key="3">
    <source>
        <dbReference type="ARBA" id="ARBA00022679"/>
    </source>
</evidence>
<dbReference type="PROSITE" id="PS00107">
    <property type="entry name" value="PROTEIN_KINASE_ATP"/>
    <property type="match status" value="1"/>
</dbReference>
<keyword evidence="3" id="KW-0808">Transferase</keyword>
<dbReference type="GO" id="GO:0004674">
    <property type="term" value="F:protein serine/threonine kinase activity"/>
    <property type="evidence" value="ECO:0007669"/>
    <property type="project" value="UniProtKB-KW"/>
</dbReference>
<feature type="repeat" description="ANK" evidence="8">
    <location>
        <begin position="388"/>
        <end position="420"/>
    </location>
</feature>
<evidence type="ECO:0000256" key="6">
    <source>
        <dbReference type="ARBA" id="ARBA00022777"/>
    </source>
</evidence>
<feature type="domain" description="Protein kinase" evidence="11">
    <location>
        <begin position="12"/>
        <end position="270"/>
    </location>
</feature>
<comment type="cofactor">
    <cofactor evidence="1">
        <name>Mg(2+)</name>
        <dbReference type="ChEBI" id="CHEBI:18420"/>
    </cofactor>
</comment>
<dbReference type="Pfam" id="PF00531">
    <property type="entry name" value="Death"/>
    <property type="match status" value="1"/>
</dbReference>
<dbReference type="InterPro" id="IPR020859">
    <property type="entry name" value="ROC"/>
</dbReference>
<dbReference type="GO" id="GO:0005524">
    <property type="term" value="F:ATP binding"/>
    <property type="evidence" value="ECO:0007669"/>
    <property type="project" value="UniProtKB-UniRule"/>
</dbReference>
<dbReference type="InterPro" id="IPR011009">
    <property type="entry name" value="Kinase-like_dom_sf"/>
</dbReference>
<dbReference type="InterPro" id="IPR002110">
    <property type="entry name" value="Ankyrin_rpt"/>
</dbReference>
<dbReference type="Gene3D" id="1.10.533.10">
    <property type="entry name" value="Death Domain, Fas"/>
    <property type="match status" value="1"/>
</dbReference>
<dbReference type="Proteomes" id="UP000291343">
    <property type="component" value="Unassembled WGS sequence"/>
</dbReference>
<dbReference type="InterPro" id="IPR017441">
    <property type="entry name" value="Protein_kinase_ATP_BS"/>
</dbReference>
<dbReference type="OrthoDB" id="74764at2759"/>
<keyword evidence="4" id="KW-0677">Repeat</keyword>
<dbReference type="GO" id="GO:0005737">
    <property type="term" value="C:cytoplasm"/>
    <property type="evidence" value="ECO:0007669"/>
    <property type="project" value="TreeGrafter"/>
</dbReference>
<dbReference type="InterPro" id="IPR000488">
    <property type="entry name" value="Death_dom"/>
</dbReference>
<dbReference type="SMART" id="SM00005">
    <property type="entry name" value="DEATH"/>
    <property type="match status" value="1"/>
</dbReference>
<keyword evidence="15" id="KW-1185">Reference proteome</keyword>
<dbReference type="GO" id="GO:0045087">
    <property type="term" value="P:innate immune response"/>
    <property type="evidence" value="ECO:0007669"/>
    <property type="project" value="UniProtKB-ARBA"/>
</dbReference>
<dbReference type="Gene3D" id="3.40.50.300">
    <property type="entry name" value="P-loop containing nucleotide triphosphate hydrolases"/>
    <property type="match status" value="1"/>
</dbReference>
<dbReference type="GO" id="GO:0005525">
    <property type="term" value="F:GTP binding"/>
    <property type="evidence" value="ECO:0007669"/>
    <property type="project" value="UniProtKB-KW"/>
</dbReference>
<dbReference type="SMART" id="SM00248">
    <property type="entry name" value="ANK"/>
    <property type="match status" value="6"/>
</dbReference>
<comment type="caution">
    <text evidence="14">The sequence shown here is derived from an EMBL/GenBank/DDBJ whole genome shotgun (WGS) entry which is preliminary data.</text>
</comment>
<keyword evidence="5 9" id="KW-0547">Nucleotide-binding</keyword>
<dbReference type="InterPro" id="IPR008271">
    <property type="entry name" value="Ser/Thr_kinase_AS"/>
</dbReference>
<feature type="domain" description="Death" evidence="12">
    <location>
        <begin position="1108"/>
        <end position="1189"/>
    </location>
</feature>
<keyword evidence="8" id="KW-0040">ANK repeat</keyword>
<feature type="region of interest" description="Disordered" evidence="10">
    <location>
        <begin position="1203"/>
        <end position="1224"/>
    </location>
</feature>
<evidence type="ECO:0000256" key="1">
    <source>
        <dbReference type="ARBA" id="ARBA00001946"/>
    </source>
</evidence>
<evidence type="ECO:0000313" key="14">
    <source>
        <dbReference type="EMBL" id="RZF45516.1"/>
    </source>
</evidence>
<dbReference type="GO" id="GO:0035556">
    <property type="term" value="P:intracellular signal transduction"/>
    <property type="evidence" value="ECO:0007669"/>
    <property type="project" value="TreeGrafter"/>
</dbReference>
<dbReference type="SMR" id="A0A482XHW8"/>
<organism evidence="14 15">
    <name type="scientific">Laodelphax striatellus</name>
    <name type="common">Small brown planthopper</name>
    <name type="synonym">Delphax striatella</name>
    <dbReference type="NCBI Taxonomy" id="195883"/>
    <lineage>
        <taxon>Eukaryota</taxon>
        <taxon>Metazoa</taxon>
        <taxon>Ecdysozoa</taxon>
        <taxon>Arthropoda</taxon>
        <taxon>Hexapoda</taxon>
        <taxon>Insecta</taxon>
        <taxon>Pterygota</taxon>
        <taxon>Neoptera</taxon>
        <taxon>Paraneoptera</taxon>
        <taxon>Hemiptera</taxon>
        <taxon>Auchenorrhyncha</taxon>
        <taxon>Fulgoroidea</taxon>
        <taxon>Delphacidae</taxon>
        <taxon>Criomorphinae</taxon>
        <taxon>Laodelphax</taxon>
    </lineage>
</organism>
<dbReference type="SUPFAM" id="SSF48403">
    <property type="entry name" value="Ankyrin repeat"/>
    <property type="match status" value="1"/>
</dbReference>
<dbReference type="EMBL" id="QKKF02008850">
    <property type="protein sequence ID" value="RZF45516.1"/>
    <property type="molecule type" value="Genomic_DNA"/>
</dbReference>
<dbReference type="SUPFAM" id="SSF52540">
    <property type="entry name" value="P-loop containing nucleoside triphosphate hydrolases"/>
    <property type="match status" value="1"/>
</dbReference>
<dbReference type="SMART" id="SM00220">
    <property type="entry name" value="S_TKc"/>
    <property type="match status" value="1"/>
</dbReference>
<evidence type="ECO:0000259" key="12">
    <source>
        <dbReference type="PROSITE" id="PS50017"/>
    </source>
</evidence>
<reference evidence="14 15" key="1">
    <citation type="journal article" date="2017" name="Gigascience">
        <title>Genome sequence of the small brown planthopper, Laodelphax striatellus.</title>
        <authorList>
            <person name="Zhu J."/>
            <person name="Jiang F."/>
            <person name="Wang X."/>
            <person name="Yang P."/>
            <person name="Bao Y."/>
            <person name="Zhao W."/>
            <person name="Wang W."/>
            <person name="Lu H."/>
            <person name="Wang Q."/>
            <person name="Cui N."/>
            <person name="Li J."/>
            <person name="Chen X."/>
            <person name="Luo L."/>
            <person name="Yu J."/>
            <person name="Kang L."/>
            <person name="Cui F."/>
        </authorList>
    </citation>
    <scope>NUCLEOTIDE SEQUENCE [LARGE SCALE GENOMIC DNA]</scope>
    <source>
        <strain evidence="14">Lst14</strain>
    </source>
</reference>
<accession>A0A482XHW8</accession>
<feature type="domain" description="Roc" evidence="13">
    <location>
        <begin position="597"/>
        <end position="844"/>
    </location>
</feature>
<dbReference type="SUPFAM" id="SSF47986">
    <property type="entry name" value="DEATH domain"/>
    <property type="match status" value="1"/>
</dbReference>
<name>A0A482XHW8_LAOST</name>